<proteinExistence type="inferred from homology"/>
<dbReference type="GO" id="GO:0003824">
    <property type="term" value="F:catalytic activity"/>
    <property type="evidence" value="ECO:0007669"/>
    <property type="project" value="InterPro"/>
</dbReference>
<sequence length="514" mass="57370">MNIYRRRHHLSLKPLSAVLLGLAALTATLPAYAAEFGMATVEAKAKLLVDRTYNPKPLPIPAFLKDLTPDQYAEIQDVSPLWRGDHLPYEAQFYLPGSWFHRPVVIRSVVDGAVRPVPFTLEHFSFGKLNVPKNIPSALGYAGFRLLAPLDNPPHHNEFISFLGATYFRAVGKGAIYGTSARGLGIDTAQPSGEIFPYFKEFWLVRPKPDATSMVVYALMDSSVATGAYRFTIQQGDSTTVHVEATIYLRKPVQVLELAPLTSMYWHGHGRGAIAGDWHPAQHDSSDLVMANGNGEWTTRPINNPLYAQTTTYAMDHPVGFGLIQQDRRFSAYQGIETQYQRRPSVWVQPDGDWGKGQLRLVELPTNNRDMDNIVAFWVPEHEPAPKTPLHFAYTLRFFLDNHGLIPLPHPVGTYLGDDPKVPGARKVVIDFGGGALSKLQETAPVQVHLEAADGAKILSQKLEWEKDGHFWRVIAVIQPQPGSPSNVRCFLTLNHQVMSNTWTYLLHAAKEQM</sequence>
<dbReference type="Gene3D" id="2.70.98.10">
    <property type="match status" value="1"/>
</dbReference>
<dbReference type="OrthoDB" id="335750at2"/>
<dbReference type="Pfam" id="PF04349">
    <property type="entry name" value="MdoG"/>
    <property type="match status" value="1"/>
</dbReference>
<dbReference type="GO" id="GO:0030246">
    <property type="term" value="F:carbohydrate binding"/>
    <property type="evidence" value="ECO:0007669"/>
    <property type="project" value="InterPro"/>
</dbReference>
<gene>
    <name evidence="8" type="ORF">DN052_02200</name>
</gene>
<dbReference type="UniPathway" id="UPA00637"/>
<feature type="domain" description="Glucan biosynthesis periplasmic MdoG C-terminal" evidence="7">
    <location>
        <begin position="36"/>
        <end position="506"/>
    </location>
</feature>
<dbReference type="InterPro" id="IPR007444">
    <property type="entry name" value="Glucan_biosyn_MdoG_C"/>
</dbReference>
<evidence type="ECO:0000256" key="6">
    <source>
        <dbReference type="SAM" id="SignalP"/>
    </source>
</evidence>
<dbReference type="SMR" id="A0A2W1KJE1"/>
<protein>
    <recommendedName>
        <fullName evidence="4">Glucans biosynthesis protein G</fullName>
    </recommendedName>
</protein>
<dbReference type="GO" id="GO:0051274">
    <property type="term" value="P:beta-glucan biosynthetic process"/>
    <property type="evidence" value="ECO:0007669"/>
    <property type="project" value="TreeGrafter"/>
</dbReference>
<evidence type="ECO:0000256" key="5">
    <source>
        <dbReference type="ARBA" id="ARBA00022764"/>
    </source>
</evidence>
<reference evidence="8 9" key="1">
    <citation type="submission" date="2018-06" db="EMBL/GenBank/DDBJ databases">
        <title>Draft sequence of Acidithiobacillus ferrooxidans CCM 4253.</title>
        <authorList>
            <person name="Moya-Beltran A."/>
            <person name="Castro M."/>
            <person name="Covarrubias P.C."/>
            <person name="Issotta F."/>
            <person name="Janiczek O."/>
            <person name="Mandl M."/>
            <person name="Kucera J."/>
            <person name="Quatrini R."/>
        </authorList>
    </citation>
    <scope>NUCLEOTIDE SEQUENCE [LARGE SCALE GENOMIC DNA]</scope>
    <source>
        <strain evidence="8 9">CCM 4253</strain>
    </source>
</reference>
<comment type="caution">
    <text evidence="8">The sequence shown here is derived from an EMBL/GenBank/DDBJ whole genome shotgun (WGS) entry which is preliminary data.</text>
</comment>
<dbReference type="EMBL" id="QKQP01000001">
    <property type="protein sequence ID" value="PZD81904.1"/>
    <property type="molecule type" value="Genomic_DNA"/>
</dbReference>
<evidence type="ECO:0000256" key="1">
    <source>
        <dbReference type="ARBA" id="ARBA00004418"/>
    </source>
</evidence>
<dbReference type="InterPro" id="IPR014718">
    <property type="entry name" value="GH-type_carb-bd"/>
</dbReference>
<evidence type="ECO:0000259" key="7">
    <source>
        <dbReference type="Pfam" id="PF04349"/>
    </source>
</evidence>
<dbReference type="SUPFAM" id="SSF81296">
    <property type="entry name" value="E set domains"/>
    <property type="match status" value="1"/>
</dbReference>
<name>A0A2W1KJE1_ACIFR</name>
<comment type="similarity">
    <text evidence="3">Belongs to the OpgD/OpgG family.</text>
</comment>
<keyword evidence="5" id="KW-0574">Periplasm</keyword>
<feature type="chain" id="PRO_5015923998" description="Glucans biosynthesis protein G" evidence="6">
    <location>
        <begin position="34"/>
        <end position="514"/>
    </location>
</feature>
<accession>A0A2W1KJE1</accession>
<dbReference type="InterPro" id="IPR014756">
    <property type="entry name" value="Ig_E-set"/>
</dbReference>
<dbReference type="OMA" id="AYRFVIM"/>
<dbReference type="InterPro" id="IPR013783">
    <property type="entry name" value="Ig-like_fold"/>
</dbReference>
<evidence type="ECO:0000313" key="9">
    <source>
        <dbReference type="Proteomes" id="UP000248886"/>
    </source>
</evidence>
<dbReference type="PANTHER" id="PTHR30504:SF4">
    <property type="entry name" value="GLUCANS BIOSYNTHESIS PROTEIN G"/>
    <property type="match status" value="1"/>
</dbReference>
<comment type="pathway">
    <text evidence="2">Glycan metabolism; osmoregulated periplasmic glucan (OPG) biosynthesis.</text>
</comment>
<dbReference type="AlphaFoldDB" id="A0A2W1KJE1"/>
<comment type="subcellular location">
    <subcellularLocation>
        <location evidence="1">Periplasm</location>
    </subcellularLocation>
</comment>
<dbReference type="Proteomes" id="UP000248886">
    <property type="component" value="Unassembled WGS sequence"/>
</dbReference>
<dbReference type="SUPFAM" id="SSF74650">
    <property type="entry name" value="Galactose mutarotase-like"/>
    <property type="match status" value="1"/>
</dbReference>
<dbReference type="PIRSF" id="PIRSF006281">
    <property type="entry name" value="MdoG"/>
    <property type="match status" value="1"/>
</dbReference>
<dbReference type="GO" id="GO:0030288">
    <property type="term" value="C:outer membrane-bounded periplasmic space"/>
    <property type="evidence" value="ECO:0007669"/>
    <property type="project" value="TreeGrafter"/>
</dbReference>
<organism evidence="8 9">
    <name type="scientific">Acidithiobacillus ferrooxidans</name>
    <name type="common">Thiobacillus ferrooxidans</name>
    <dbReference type="NCBI Taxonomy" id="920"/>
    <lineage>
        <taxon>Bacteria</taxon>
        <taxon>Pseudomonadati</taxon>
        <taxon>Pseudomonadota</taxon>
        <taxon>Acidithiobacillia</taxon>
        <taxon>Acidithiobacillales</taxon>
        <taxon>Acidithiobacillaceae</taxon>
        <taxon>Acidithiobacillus</taxon>
    </lineage>
</organism>
<feature type="signal peptide" evidence="6">
    <location>
        <begin position="1"/>
        <end position="33"/>
    </location>
</feature>
<dbReference type="PANTHER" id="PTHR30504">
    <property type="entry name" value="GLUCANS BIOSYNTHESIS PROTEIN"/>
    <property type="match status" value="1"/>
</dbReference>
<dbReference type="RefSeq" id="WP_012536462.1">
    <property type="nucleotide sequence ID" value="NZ_AP025160.1"/>
</dbReference>
<evidence type="ECO:0000256" key="2">
    <source>
        <dbReference type="ARBA" id="ARBA00005001"/>
    </source>
</evidence>
<evidence type="ECO:0000256" key="3">
    <source>
        <dbReference type="ARBA" id="ARBA00009284"/>
    </source>
</evidence>
<dbReference type="InterPro" id="IPR014438">
    <property type="entry name" value="Glucan_biosyn_MdoG/MdoD"/>
</dbReference>
<dbReference type="InterPro" id="IPR011013">
    <property type="entry name" value="Gal_mutarotase_sf_dom"/>
</dbReference>
<dbReference type="Gene3D" id="2.60.40.10">
    <property type="entry name" value="Immunoglobulins"/>
    <property type="match status" value="1"/>
</dbReference>
<evidence type="ECO:0000256" key="4">
    <source>
        <dbReference type="ARBA" id="ARBA00015376"/>
    </source>
</evidence>
<evidence type="ECO:0000313" key="8">
    <source>
        <dbReference type="EMBL" id="PZD81904.1"/>
    </source>
</evidence>
<keyword evidence="6" id="KW-0732">Signal</keyword>
<dbReference type="GeneID" id="65280278"/>